<protein>
    <submittedName>
        <fullName evidence="1">Uncharacterized protein</fullName>
    </submittedName>
</protein>
<accession>A0A2G6E276</accession>
<comment type="caution">
    <text evidence="1">The sequence shown here is derived from an EMBL/GenBank/DDBJ whole genome shotgun (WGS) entry which is preliminary data.</text>
</comment>
<sequence>MRLVQSRSKDIEHTVEVEGYRFRIEKNLRKLLPHYGSLIVDFRESFFGENFTIRFGRQEFC</sequence>
<evidence type="ECO:0000313" key="1">
    <source>
        <dbReference type="EMBL" id="PID56186.1"/>
    </source>
</evidence>
<proteinExistence type="predicted"/>
<dbReference type="Proteomes" id="UP000229740">
    <property type="component" value="Unassembled WGS sequence"/>
</dbReference>
<reference evidence="1 2" key="1">
    <citation type="submission" date="2017-10" db="EMBL/GenBank/DDBJ databases">
        <title>Novel microbial diversity and functional potential in the marine mammal oral microbiome.</title>
        <authorList>
            <person name="Dudek N.K."/>
            <person name="Sun C.L."/>
            <person name="Burstein D."/>
            <person name="Kantor R.S."/>
            <person name="Aliaga Goltsman D.S."/>
            <person name="Bik E.M."/>
            <person name="Thomas B.C."/>
            <person name="Banfield J.F."/>
            <person name="Relman D.A."/>
        </authorList>
    </citation>
    <scope>NUCLEOTIDE SEQUENCE [LARGE SCALE GENOMIC DNA]</scope>
    <source>
        <strain evidence="1">DOLZORAL124_49_17</strain>
    </source>
</reference>
<organism evidence="1 2">
    <name type="scientific">candidate division KSB3 bacterium</name>
    <dbReference type="NCBI Taxonomy" id="2044937"/>
    <lineage>
        <taxon>Bacteria</taxon>
        <taxon>candidate division KSB3</taxon>
    </lineage>
</organism>
<dbReference type="EMBL" id="PDPS01000037">
    <property type="protein sequence ID" value="PID56186.1"/>
    <property type="molecule type" value="Genomic_DNA"/>
</dbReference>
<evidence type="ECO:0000313" key="2">
    <source>
        <dbReference type="Proteomes" id="UP000229740"/>
    </source>
</evidence>
<gene>
    <name evidence="1" type="ORF">CSB45_12470</name>
</gene>
<name>A0A2G6E276_9BACT</name>
<dbReference type="AlphaFoldDB" id="A0A2G6E276"/>